<protein>
    <submittedName>
        <fullName evidence="1">Uncharacterized protein</fullName>
    </submittedName>
</protein>
<proteinExistence type="predicted"/>
<reference evidence="1 2" key="1">
    <citation type="submission" date="2021-03" db="EMBL/GenBank/DDBJ databases">
        <title>Genomic Encyclopedia of Type Strains, Phase IV (KMG-IV): sequencing the most valuable type-strain genomes for metagenomic binning, comparative biology and taxonomic classification.</title>
        <authorList>
            <person name="Goeker M."/>
        </authorList>
    </citation>
    <scope>NUCLEOTIDE SEQUENCE [LARGE SCALE GENOMIC DNA]</scope>
    <source>
        <strain evidence="1 2">DSM 101953</strain>
    </source>
</reference>
<accession>A0ABS4NZ02</accession>
<gene>
    <name evidence="1" type="ORF">J2Z70_005480</name>
</gene>
<sequence>MAEWEHSGNLADMEWVSQNSWKVSGFGYQQEWYRDSEQPVVS</sequence>
<comment type="caution">
    <text evidence="1">The sequence shown here is derived from an EMBL/GenBank/DDBJ whole genome shotgun (WGS) entry which is preliminary data.</text>
</comment>
<dbReference type="Proteomes" id="UP000773462">
    <property type="component" value="Unassembled WGS sequence"/>
</dbReference>
<evidence type="ECO:0000313" key="2">
    <source>
        <dbReference type="Proteomes" id="UP000773462"/>
    </source>
</evidence>
<dbReference type="EMBL" id="JAGGLV010000025">
    <property type="protein sequence ID" value="MBP2115293.1"/>
    <property type="molecule type" value="Genomic_DNA"/>
</dbReference>
<evidence type="ECO:0000313" key="1">
    <source>
        <dbReference type="EMBL" id="MBP2115293.1"/>
    </source>
</evidence>
<organism evidence="1 2">
    <name type="scientific">Paenibacillus silagei</name>
    <dbReference type="NCBI Taxonomy" id="1670801"/>
    <lineage>
        <taxon>Bacteria</taxon>
        <taxon>Bacillati</taxon>
        <taxon>Bacillota</taxon>
        <taxon>Bacilli</taxon>
        <taxon>Bacillales</taxon>
        <taxon>Paenibacillaceae</taxon>
        <taxon>Paenibacillus</taxon>
    </lineage>
</organism>
<keyword evidence="2" id="KW-1185">Reference proteome</keyword>
<name>A0ABS4NZ02_9BACL</name>